<reference evidence="1" key="2">
    <citation type="journal article" date="2021" name="J Anim Sci Technol">
        <title>Complete genome sequence of Paenibacillus konkukensis sp. nov. SK3146 as a potential probiotic strain.</title>
        <authorList>
            <person name="Jung H.I."/>
            <person name="Park S."/>
            <person name="Niu K.M."/>
            <person name="Lee S.W."/>
            <person name="Kothari D."/>
            <person name="Yi K.J."/>
            <person name="Kim S.K."/>
        </authorList>
    </citation>
    <scope>NUCLEOTIDE SEQUENCE</scope>
    <source>
        <strain evidence="1">SK3146</strain>
    </source>
</reference>
<dbReference type="InterPro" id="IPR009057">
    <property type="entry name" value="Homeodomain-like_sf"/>
</dbReference>
<dbReference type="Proteomes" id="UP001057134">
    <property type="component" value="Chromosome"/>
</dbReference>
<name>A0ABY4RYG0_9BACL</name>
<gene>
    <name evidence="1" type="ORF">SK3146_06570</name>
</gene>
<evidence type="ECO:0000313" key="1">
    <source>
        <dbReference type="EMBL" id="UQZ87273.1"/>
    </source>
</evidence>
<keyword evidence="2" id="KW-1185">Reference proteome</keyword>
<dbReference type="EMBL" id="CP027059">
    <property type="protein sequence ID" value="UQZ87273.1"/>
    <property type="molecule type" value="Genomic_DNA"/>
</dbReference>
<evidence type="ECO:0000313" key="2">
    <source>
        <dbReference type="Proteomes" id="UP001057134"/>
    </source>
</evidence>
<protein>
    <recommendedName>
        <fullName evidence="3">Transposase</fullName>
    </recommendedName>
</protein>
<accession>A0ABY4RYG0</accession>
<evidence type="ECO:0008006" key="3">
    <source>
        <dbReference type="Google" id="ProtNLM"/>
    </source>
</evidence>
<dbReference type="Pfam" id="PF13565">
    <property type="entry name" value="HTH_32"/>
    <property type="match status" value="1"/>
</dbReference>
<proteinExistence type="predicted"/>
<reference evidence="1" key="1">
    <citation type="submission" date="2018-02" db="EMBL/GenBank/DDBJ databases">
        <authorList>
            <person name="Kim S.-K."/>
            <person name="Jung H.-I."/>
            <person name="Lee S.-W."/>
        </authorList>
    </citation>
    <scope>NUCLEOTIDE SEQUENCE</scope>
    <source>
        <strain evidence="1">SK3146</strain>
    </source>
</reference>
<organism evidence="1 2">
    <name type="scientific">Paenibacillus konkukensis</name>
    <dbReference type="NCBI Taxonomy" id="2020716"/>
    <lineage>
        <taxon>Bacteria</taxon>
        <taxon>Bacillati</taxon>
        <taxon>Bacillota</taxon>
        <taxon>Bacilli</taxon>
        <taxon>Bacillales</taxon>
        <taxon>Paenibacillaceae</taxon>
        <taxon>Paenibacillus</taxon>
    </lineage>
</organism>
<dbReference type="SUPFAM" id="SSF46689">
    <property type="entry name" value="Homeodomain-like"/>
    <property type="match status" value="1"/>
</dbReference>
<sequence>MEKRWVVELSQEERQQLEQLINKGKVAGYKIKHAHMLLKADEGENGPSWPDTRIAEAYNVSESTVRNLRKRLVEKGFEAALEREKQTNRRTKLDGVTEAKLIAIACSQPPEGYSKWSVRLLANRLVELEIVDAISHMTVQRVMKKTNSNHG</sequence>